<evidence type="ECO:0000313" key="1">
    <source>
        <dbReference type="EMBL" id="ALC82079.1"/>
    </source>
</evidence>
<protein>
    <submittedName>
        <fullName evidence="1">Uncharacterized protein</fullName>
    </submittedName>
</protein>
<organism evidence="1 2">
    <name type="scientific">Bacillus gobiensis</name>
    <dbReference type="NCBI Taxonomy" id="1441095"/>
    <lineage>
        <taxon>Bacteria</taxon>
        <taxon>Bacillati</taxon>
        <taxon>Bacillota</taxon>
        <taxon>Bacilli</taxon>
        <taxon>Bacillales</taxon>
        <taxon>Bacillaceae</taxon>
        <taxon>Bacillus</taxon>
    </lineage>
</organism>
<reference evidence="2" key="1">
    <citation type="submission" date="2015-08" db="EMBL/GenBank/DDBJ databases">
        <title>Genome sequencing project for genomic taxonomy and phylogenomics of Bacillus-like bacteria.</title>
        <authorList>
            <person name="Liu B."/>
            <person name="Wang J."/>
            <person name="Zhu Y."/>
            <person name="Liu G."/>
            <person name="Chen Q."/>
            <person name="Chen Z."/>
            <person name="Lan J."/>
            <person name="Che J."/>
            <person name="Ge C."/>
            <person name="Shi H."/>
            <person name="Pan Z."/>
            <person name="Liu X."/>
        </authorList>
    </citation>
    <scope>NUCLEOTIDE SEQUENCE [LARGE SCALE GENOMIC DNA]</scope>
    <source>
        <strain evidence="2">FJAT-4402</strain>
    </source>
</reference>
<sequence>MKMLKDDHRVSSIAKKQKRKKLFLILSAHAIACLLLFSFAAAAIGIQKNLIPKWQGKESLTTISIVGSEPR</sequence>
<proteinExistence type="predicted"/>
<reference evidence="1 2" key="2">
    <citation type="journal article" date="2016" name="Int. J. Syst. Evol. Microbiol.">
        <title>Bacillus gobiensis sp. nov., isolated from a soil sample.</title>
        <authorList>
            <person name="Liu B."/>
            <person name="Liu G.H."/>
            <person name="Cetin S."/>
            <person name="Schumann P."/>
            <person name="Pan Z.Z."/>
            <person name="Chen Q.Q."/>
        </authorList>
    </citation>
    <scope>NUCLEOTIDE SEQUENCE [LARGE SCALE GENOMIC DNA]</scope>
    <source>
        <strain evidence="1 2">FJAT-4402</strain>
    </source>
</reference>
<dbReference type="Proteomes" id="UP000067625">
    <property type="component" value="Chromosome"/>
</dbReference>
<dbReference type="AlphaFoldDB" id="A0A0M4FK79"/>
<evidence type="ECO:0000313" key="2">
    <source>
        <dbReference type="Proteomes" id="UP000067625"/>
    </source>
</evidence>
<dbReference type="EMBL" id="CP012600">
    <property type="protein sequence ID" value="ALC82079.1"/>
    <property type="molecule type" value="Genomic_DNA"/>
</dbReference>
<accession>A0A0M4FK79</accession>
<dbReference type="RefSeq" id="WP_053603859.1">
    <property type="nucleotide sequence ID" value="NZ_CP012600.1"/>
</dbReference>
<name>A0A0M4FK79_9BACI</name>
<dbReference type="STRING" id="1441095.AM592_11020"/>
<dbReference type="PATRIC" id="fig|1441095.3.peg.2425"/>
<keyword evidence="2" id="KW-1185">Reference proteome</keyword>
<gene>
    <name evidence="1" type="ORF">AM592_11020</name>
</gene>